<dbReference type="InterPro" id="IPR029030">
    <property type="entry name" value="Caspase-like_dom_sf"/>
</dbReference>
<protein>
    <submittedName>
        <fullName evidence="6">Caspase family protein</fullName>
    </submittedName>
</protein>
<evidence type="ECO:0000256" key="1">
    <source>
        <dbReference type="ARBA" id="ARBA00022574"/>
    </source>
</evidence>
<gene>
    <name evidence="6" type="ORF">J6I44_13200</name>
</gene>
<feature type="signal peptide" evidence="4">
    <location>
        <begin position="1"/>
        <end position="20"/>
    </location>
</feature>
<keyword evidence="7" id="KW-1185">Reference proteome</keyword>
<comment type="caution">
    <text evidence="6">The sequence shown here is derived from an EMBL/GenBank/DDBJ whole genome shotgun (WGS) entry which is preliminary data.</text>
</comment>
<keyword evidence="4" id="KW-0732">Signal</keyword>
<dbReference type="Gene3D" id="2.130.10.10">
    <property type="entry name" value="YVTN repeat-like/Quinoprotein amine dehydrogenase"/>
    <property type="match status" value="2"/>
</dbReference>
<dbReference type="PROSITE" id="PS50294">
    <property type="entry name" value="WD_REPEATS_REGION"/>
    <property type="match status" value="1"/>
</dbReference>
<feature type="chain" id="PRO_5047136826" evidence="4">
    <location>
        <begin position="21"/>
        <end position="1220"/>
    </location>
</feature>
<dbReference type="SUPFAM" id="SSF82171">
    <property type="entry name" value="DPP6 N-terminal domain-like"/>
    <property type="match status" value="1"/>
</dbReference>
<dbReference type="PROSITE" id="PS50082">
    <property type="entry name" value="WD_REPEATS_2"/>
    <property type="match status" value="1"/>
</dbReference>
<dbReference type="SUPFAM" id="SSF52129">
    <property type="entry name" value="Caspase-like"/>
    <property type="match status" value="1"/>
</dbReference>
<evidence type="ECO:0000259" key="5">
    <source>
        <dbReference type="Pfam" id="PF00656"/>
    </source>
</evidence>
<dbReference type="SUPFAM" id="SSF50978">
    <property type="entry name" value="WD40 repeat-like"/>
    <property type="match status" value="1"/>
</dbReference>
<feature type="repeat" description="WD" evidence="3">
    <location>
        <begin position="28"/>
        <end position="69"/>
    </location>
</feature>
<sequence>MEKTYIATLLLAFSINPLCAQSPEMVIQNGHNSQITALAMHPEKEQMVSLGNDGKLIMWDMNTRMILDKYEVENYTGGTFRQQLKYSRSAENMIVNMHDLTHYKWQEQSMTETIRLSDGKVIARDSRELDFGYSADTSLLLTLNSYSDPGVSNRRVIFSQSGLIMPPRDSTEQVKQLLFDTKVTRFKTSPENNIAVIGFFDGSVKAVDIRSFKTIWEVSDFYSPITSIDISESKGWVVFSAREKGLIIRRLDDGETVKKIDSKDYQLEGAEAEKDGLGKALFSPDGKYLAATGRFDHMVWETEKFELLYSDSPSLYFTSLDFGENASDNFGDIGTITDMVFLNQGNELVLASGSSLFTFDISTQRYSALFNQSLTEGYEFNEIGIFGDDKVYTTNENDESLEIINFNDFENKTYGYAFWNDLIRKAARIDSTLKTLSTPPVFHPAVTNVVTIDSHNKRIFTWAFPRQDTTYNSDNYFLEFNINDWSFRKAYGPFNWEKDLFKNIGKLVYLDSDNDWLAMQNNMSTASLHNLNGFSNDYTFWNMADNKKILEANILIDPGIISSMSGRFIAWVDSSFSLNVRETKTLDRVYQKQLQYSGKLVPPVFTADGELYIVERDSAYNTTITKVQFNPKQEEVFWEFNNDLTAMAVAGDRMALGLNFDYSLEKWQDSVQVKMEQYGPDYFRDPSVMIVERNAGKDSVTTVKNLPDFATDISFDDRMIVIKPFQEPLQIHPLQNSSYGIKQYKLEGYNMFTDGTVYSAPKQALDVIGLKINDRSYPVENFDILYNRPDRLMKKLGFAFDDQVDLYRGAYEKRLARNGVDSSSIKKRFNVENFPEVTVTNNSQISSVTSDTLTTVKVSLSDVRFGLAGWNISVNGVLLYGSTGKKLDTGAGKVIEQTAEIPLMEGPNRIKITAVNKAGIRSIPVQHIINKETFEEVRPDVYVVSIGVSDYQQDAYNLQYAAKDAGDVQNLFNEHDWRGVNYYGKIYRKILTDKQVVRDSVRAVKQLLEQAGPDDIVMVFLAGHGVLGEESTYYFAGHDMDFKNPGRHGISFGDIQYLFDGIQARKRVLFMDTCQSGELDESATDIQTDSSAIHTYGDTRIVSNLQRGVGALSASASSDKKDEFKLMKELFADFNSTGTVIISAASGTGYALENDTWKNGVFTYSIIQGLAEREADNDGNYRITVSELKEYVLKKVEILTEGQQTPTTRQENVEFDFRIW</sequence>
<keyword evidence="2" id="KW-0677">Repeat</keyword>
<dbReference type="RefSeq" id="WP_265766609.1">
    <property type="nucleotide sequence ID" value="NZ_JAGGJA010000008.1"/>
</dbReference>
<evidence type="ECO:0000313" key="6">
    <source>
        <dbReference type="EMBL" id="MCW9707819.1"/>
    </source>
</evidence>
<accession>A0ABT3PPM8</accession>
<organism evidence="6 7">
    <name type="scientific">Fodinibius salsisoli</name>
    <dbReference type="NCBI Taxonomy" id="2820877"/>
    <lineage>
        <taxon>Bacteria</taxon>
        <taxon>Pseudomonadati</taxon>
        <taxon>Balneolota</taxon>
        <taxon>Balneolia</taxon>
        <taxon>Balneolales</taxon>
        <taxon>Balneolaceae</taxon>
        <taxon>Fodinibius</taxon>
    </lineage>
</organism>
<evidence type="ECO:0000256" key="3">
    <source>
        <dbReference type="PROSITE-ProRule" id="PRU00221"/>
    </source>
</evidence>
<keyword evidence="1 3" id="KW-0853">WD repeat</keyword>
<proteinExistence type="predicted"/>
<reference evidence="6 7" key="1">
    <citation type="submission" date="2021-03" db="EMBL/GenBank/DDBJ databases">
        <title>Aliifodinibius sp. nov., a new bacterium isolated from saline soil.</title>
        <authorList>
            <person name="Galisteo C."/>
            <person name="De La Haba R."/>
            <person name="Sanchez-Porro C."/>
            <person name="Ventosa A."/>
        </authorList>
    </citation>
    <scope>NUCLEOTIDE SEQUENCE [LARGE SCALE GENOMIC DNA]</scope>
    <source>
        <strain evidence="6 7">1BSP15-2V2</strain>
    </source>
</reference>
<name>A0ABT3PPM8_9BACT</name>
<dbReference type="InterPro" id="IPR036322">
    <property type="entry name" value="WD40_repeat_dom_sf"/>
</dbReference>
<dbReference type="SMART" id="SM00320">
    <property type="entry name" value="WD40"/>
    <property type="match status" value="2"/>
</dbReference>
<dbReference type="InterPro" id="IPR015943">
    <property type="entry name" value="WD40/YVTN_repeat-like_dom_sf"/>
</dbReference>
<dbReference type="Pfam" id="PF00656">
    <property type="entry name" value="Peptidase_C14"/>
    <property type="match status" value="1"/>
</dbReference>
<dbReference type="InterPro" id="IPR019775">
    <property type="entry name" value="WD40_repeat_CS"/>
</dbReference>
<evidence type="ECO:0000256" key="2">
    <source>
        <dbReference type="ARBA" id="ARBA00022737"/>
    </source>
</evidence>
<evidence type="ECO:0000256" key="4">
    <source>
        <dbReference type="SAM" id="SignalP"/>
    </source>
</evidence>
<dbReference type="InterPro" id="IPR001680">
    <property type="entry name" value="WD40_rpt"/>
</dbReference>
<evidence type="ECO:0000313" key="7">
    <source>
        <dbReference type="Proteomes" id="UP001207918"/>
    </source>
</evidence>
<dbReference type="EMBL" id="JAGGJA010000008">
    <property type="protein sequence ID" value="MCW9707819.1"/>
    <property type="molecule type" value="Genomic_DNA"/>
</dbReference>
<dbReference type="Pfam" id="PF00400">
    <property type="entry name" value="WD40"/>
    <property type="match status" value="1"/>
</dbReference>
<dbReference type="Gene3D" id="3.40.50.1460">
    <property type="match status" value="1"/>
</dbReference>
<dbReference type="Proteomes" id="UP001207918">
    <property type="component" value="Unassembled WGS sequence"/>
</dbReference>
<feature type="domain" description="Peptidase C14 caspase" evidence="5">
    <location>
        <begin position="946"/>
        <end position="1214"/>
    </location>
</feature>
<dbReference type="PROSITE" id="PS00678">
    <property type="entry name" value="WD_REPEATS_1"/>
    <property type="match status" value="1"/>
</dbReference>
<dbReference type="InterPro" id="IPR011600">
    <property type="entry name" value="Pept_C14_caspase"/>
</dbReference>